<feature type="domain" description="ABC transmembrane type-1" evidence="10">
    <location>
        <begin position="20"/>
        <end position="209"/>
    </location>
</feature>
<dbReference type="PANTHER" id="PTHR30614:SF20">
    <property type="entry name" value="GLUTAMINE TRANSPORT SYSTEM PERMEASE PROTEIN GLNP"/>
    <property type="match status" value="1"/>
</dbReference>
<dbReference type="Proteomes" id="UP000295188">
    <property type="component" value="Unassembled WGS sequence"/>
</dbReference>
<organism evidence="11 12">
    <name type="scientific">Pectinatus cerevisiiphilus</name>
    <dbReference type="NCBI Taxonomy" id="86956"/>
    <lineage>
        <taxon>Bacteria</taxon>
        <taxon>Bacillati</taxon>
        <taxon>Bacillota</taxon>
        <taxon>Negativicutes</taxon>
        <taxon>Selenomonadales</taxon>
        <taxon>Selenomonadaceae</taxon>
        <taxon>Pectinatus</taxon>
    </lineage>
</organism>
<keyword evidence="7 9" id="KW-1133">Transmembrane helix</keyword>
<feature type="transmembrane region" description="Helical" evidence="9">
    <location>
        <begin position="190"/>
        <end position="209"/>
    </location>
</feature>
<evidence type="ECO:0000313" key="12">
    <source>
        <dbReference type="Proteomes" id="UP000295188"/>
    </source>
</evidence>
<evidence type="ECO:0000256" key="6">
    <source>
        <dbReference type="ARBA" id="ARBA00022970"/>
    </source>
</evidence>
<evidence type="ECO:0000256" key="8">
    <source>
        <dbReference type="ARBA" id="ARBA00023136"/>
    </source>
</evidence>
<dbReference type="GO" id="GO:0006865">
    <property type="term" value="P:amino acid transport"/>
    <property type="evidence" value="ECO:0007669"/>
    <property type="project" value="UniProtKB-KW"/>
</dbReference>
<dbReference type="Gene3D" id="1.10.3720.10">
    <property type="entry name" value="MetI-like"/>
    <property type="match status" value="1"/>
</dbReference>
<evidence type="ECO:0000256" key="7">
    <source>
        <dbReference type="ARBA" id="ARBA00022989"/>
    </source>
</evidence>
<keyword evidence="8 9" id="KW-0472">Membrane</keyword>
<dbReference type="SUPFAM" id="SSF161098">
    <property type="entry name" value="MetI-like"/>
    <property type="match status" value="1"/>
</dbReference>
<dbReference type="PROSITE" id="PS50928">
    <property type="entry name" value="ABC_TM1"/>
    <property type="match status" value="1"/>
</dbReference>
<evidence type="ECO:0000259" key="10">
    <source>
        <dbReference type="PROSITE" id="PS50928"/>
    </source>
</evidence>
<evidence type="ECO:0000256" key="1">
    <source>
        <dbReference type="ARBA" id="ARBA00004651"/>
    </source>
</evidence>
<feature type="transmembrane region" description="Helical" evidence="9">
    <location>
        <begin position="54"/>
        <end position="79"/>
    </location>
</feature>
<dbReference type="Pfam" id="PF00528">
    <property type="entry name" value="BPD_transp_1"/>
    <property type="match status" value="1"/>
</dbReference>
<protein>
    <submittedName>
        <fullName evidence="11">Amino acid ABC transporter membrane protein (PAAT family)</fullName>
    </submittedName>
</protein>
<dbReference type="NCBIfam" id="TIGR01726">
    <property type="entry name" value="HEQRo_perm_3TM"/>
    <property type="match status" value="1"/>
</dbReference>
<reference evidence="11 12" key="1">
    <citation type="submission" date="2019-03" db="EMBL/GenBank/DDBJ databases">
        <title>Genomic Encyclopedia of Type Strains, Phase IV (KMG-IV): sequencing the most valuable type-strain genomes for metagenomic binning, comparative biology and taxonomic classification.</title>
        <authorList>
            <person name="Goeker M."/>
        </authorList>
    </citation>
    <scope>NUCLEOTIDE SEQUENCE [LARGE SCALE GENOMIC DNA]</scope>
    <source>
        <strain evidence="11 12">DSM 20467</strain>
    </source>
</reference>
<keyword evidence="6" id="KW-0029">Amino-acid transport</keyword>
<dbReference type="GO" id="GO:0022857">
    <property type="term" value="F:transmembrane transporter activity"/>
    <property type="evidence" value="ECO:0007669"/>
    <property type="project" value="InterPro"/>
</dbReference>
<proteinExistence type="inferred from homology"/>
<comment type="caution">
    <text evidence="11">The sequence shown here is derived from an EMBL/GenBank/DDBJ whole genome shotgun (WGS) entry which is preliminary data.</text>
</comment>
<evidence type="ECO:0000313" key="11">
    <source>
        <dbReference type="EMBL" id="TCS80067.1"/>
    </source>
</evidence>
<dbReference type="EMBL" id="SMAA01000005">
    <property type="protein sequence ID" value="TCS80067.1"/>
    <property type="molecule type" value="Genomic_DNA"/>
</dbReference>
<dbReference type="FunFam" id="1.10.3720.10:FF:000033">
    <property type="entry name" value="Polar amino acid ABC transporter permease"/>
    <property type="match status" value="1"/>
</dbReference>
<dbReference type="GO" id="GO:0043190">
    <property type="term" value="C:ATP-binding cassette (ABC) transporter complex"/>
    <property type="evidence" value="ECO:0007669"/>
    <property type="project" value="InterPro"/>
</dbReference>
<dbReference type="InterPro" id="IPR035906">
    <property type="entry name" value="MetI-like_sf"/>
</dbReference>
<keyword evidence="4" id="KW-1003">Cell membrane</keyword>
<keyword evidence="5 9" id="KW-0812">Transmembrane</keyword>
<evidence type="ECO:0000256" key="5">
    <source>
        <dbReference type="ARBA" id="ARBA00022692"/>
    </source>
</evidence>
<evidence type="ECO:0000256" key="3">
    <source>
        <dbReference type="ARBA" id="ARBA00022448"/>
    </source>
</evidence>
<sequence>MIDFRFDIITEYSHFFLMGTLLTIGLSLASVFLGSLLGLFIAIGELLENKVLAFIFKAYVGFFRGTPLFVQILIIYFGVIPALFGEANGIVSAITALSLNAGAYIAETIRAGIQSISRGQAEASRSLGMNKFQSMRYIILPQAIRRILPALGNEFISLIKDSSLASTIATPELMYWAQSMNAQYYRVWESYISVALIYLILTLTANFILKHFEKKVPVK</sequence>
<dbReference type="InterPro" id="IPR043429">
    <property type="entry name" value="ArtM/GltK/GlnP/TcyL/YhdX-like"/>
</dbReference>
<keyword evidence="3 9" id="KW-0813">Transport</keyword>
<evidence type="ECO:0000256" key="9">
    <source>
        <dbReference type="RuleBase" id="RU363032"/>
    </source>
</evidence>
<dbReference type="InterPro" id="IPR010065">
    <property type="entry name" value="AA_ABC_transptr_permease_3TM"/>
</dbReference>
<dbReference type="RefSeq" id="WP_196589753.1">
    <property type="nucleotide sequence ID" value="NZ_SMAA01000005.1"/>
</dbReference>
<dbReference type="AlphaFoldDB" id="A0A4R3KAN9"/>
<comment type="similarity">
    <text evidence="2">Belongs to the binding-protein-dependent transport system permease family. HisMQ subfamily.</text>
</comment>
<gene>
    <name evidence="11" type="ORF">EDC37_105138</name>
</gene>
<accession>A0A4R3KAN9</accession>
<comment type="subcellular location">
    <subcellularLocation>
        <location evidence="1 9">Cell membrane</location>
        <topology evidence="1 9">Multi-pass membrane protein</topology>
    </subcellularLocation>
</comment>
<dbReference type="PANTHER" id="PTHR30614">
    <property type="entry name" value="MEMBRANE COMPONENT OF AMINO ACID ABC TRANSPORTER"/>
    <property type="match status" value="1"/>
</dbReference>
<dbReference type="InterPro" id="IPR000515">
    <property type="entry name" value="MetI-like"/>
</dbReference>
<evidence type="ECO:0000256" key="2">
    <source>
        <dbReference type="ARBA" id="ARBA00010072"/>
    </source>
</evidence>
<name>A0A4R3KAN9_9FIRM</name>
<dbReference type="CDD" id="cd06261">
    <property type="entry name" value="TM_PBP2"/>
    <property type="match status" value="1"/>
</dbReference>
<evidence type="ECO:0000256" key="4">
    <source>
        <dbReference type="ARBA" id="ARBA00022475"/>
    </source>
</evidence>
<keyword evidence="12" id="KW-1185">Reference proteome</keyword>
<feature type="transmembrane region" description="Helical" evidence="9">
    <location>
        <begin position="15"/>
        <end position="42"/>
    </location>
</feature>